<dbReference type="InterPro" id="IPR054463">
    <property type="entry name" value="PexRD54_WY"/>
</dbReference>
<keyword evidence="5" id="KW-0732">Signal</keyword>
<proteinExistence type="inferred from homology"/>
<evidence type="ECO:0000256" key="1">
    <source>
        <dbReference type="ARBA" id="ARBA00004340"/>
    </source>
</evidence>
<accession>A0A225VKK3</accession>
<protein>
    <submittedName>
        <fullName evidence="8">RxLR effector protein</fullName>
    </submittedName>
</protein>
<dbReference type="AlphaFoldDB" id="A0A225VKK3"/>
<evidence type="ECO:0000256" key="4">
    <source>
        <dbReference type="ARBA" id="ARBA00022525"/>
    </source>
</evidence>
<evidence type="ECO:0000256" key="5">
    <source>
        <dbReference type="ARBA" id="ARBA00022729"/>
    </source>
</evidence>
<evidence type="ECO:0000259" key="7">
    <source>
        <dbReference type="Pfam" id="PF22748"/>
    </source>
</evidence>
<keyword evidence="9" id="KW-1185">Reference proteome</keyword>
<gene>
    <name evidence="8" type="ORF">PHMEG_00022638</name>
</gene>
<dbReference type="EMBL" id="NBNE01004506">
    <property type="protein sequence ID" value="OWZ05297.1"/>
    <property type="molecule type" value="Genomic_DNA"/>
</dbReference>
<evidence type="ECO:0000256" key="6">
    <source>
        <dbReference type="ARBA" id="ARBA00023026"/>
    </source>
</evidence>
<dbReference type="GO" id="GO:0043657">
    <property type="term" value="C:host cell"/>
    <property type="evidence" value="ECO:0007669"/>
    <property type="project" value="UniProtKB-SubCell"/>
</dbReference>
<evidence type="ECO:0000313" key="9">
    <source>
        <dbReference type="Proteomes" id="UP000198211"/>
    </source>
</evidence>
<feature type="domain" description="RxLR effector PexRD54 WY" evidence="7">
    <location>
        <begin position="25"/>
        <end position="65"/>
    </location>
</feature>
<comment type="similarity">
    <text evidence="3">Belongs to the RxLR effector family.</text>
</comment>
<comment type="subcellular location">
    <subcellularLocation>
        <location evidence="1">Host cell</location>
    </subcellularLocation>
    <subcellularLocation>
        <location evidence="2">Secreted</location>
    </subcellularLocation>
</comment>
<organism evidence="8 9">
    <name type="scientific">Phytophthora megakarya</name>
    <dbReference type="NCBI Taxonomy" id="4795"/>
    <lineage>
        <taxon>Eukaryota</taxon>
        <taxon>Sar</taxon>
        <taxon>Stramenopiles</taxon>
        <taxon>Oomycota</taxon>
        <taxon>Peronosporomycetes</taxon>
        <taxon>Peronosporales</taxon>
        <taxon>Peronosporaceae</taxon>
        <taxon>Phytophthora</taxon>
    </lineage>
</organism>
<evidence type="ECO:0000313" key="8">
    <source>
        <dbReference type="EMBL" id="OWZ05297.1"/>
    </source>
</evidence>
<dbReference type="GO" id="GO:0005576">
    <property type="term" value="C:extracellular region"/>
    <property type="evidence" value="ECO:0007669"/>
    <property type="project" value="UniProtKB-SubCell"/>
</dbReference>
<comment type="caution">
    <text evidence="8">The sequence shown here is derived from an EMBL/GenBank/DDBJ whole genome shotgun (WGS) entry which is preliminary data.</text>
</comment>
<dbReference type="OrthoDB" id="116824at2759"/>
<sequence>MSTLIKTLGKPPKIPDKLKNTDSFQIRLWQKEKKTADDVFVLLELQKAGDDLFTNPKFKTWLRYVDKTVEVQTKSAMIATLTAKYGDDGLARLLQAAKNGRESKLANMLQTEQMWSWITKRKSTDDVFKLLKLDKGVDKVLTNPNLKAWEDYVQFYTIKFNVKKPTTTIDSLTTFYGDDAVAKMLEAARKKPDTRERATELQTAQFTKWLSKGIKPAQIWKMLKMDKPTWMTNPNADVWRHYLAFYKLHKSNPK</sequence>
<name>A0A225VKK3_9STRA</name>
<evidence type="ECO:0000256" key="2">
    <source>
        <dbReference type="ARBA" id="ARBA00004613"/>
    </source>
</evidence>
<reference evidence="9" key="1">
    <citation type="submission" date="2017-03" db="EMBL/GenBank/DDBJ databases">
        <title>Phytopthora megakarya and P. palmivora, two closely related causual agents of cacao black pod achieved similar genome size and gene model numbers by different mechanisms.</title>
        <authorList>
            <person name="Ali S."/>
            <person name="Shao J."/>
            <person name="Larry D.J."/>
            <person name="Kronmiller B."/>
            <person name="Shen D."/>
            <person name="Strem M.D."/>
            <person name="Melnick R.L."/>
            <person name="Guiltinan M.J."/>
            <person name="Tyler B.M."/>
            <person name="Meinhardt L.W."/>
            <person name="Bailey B.A."/>
        </authorList>
    </citation>
    <scope>NUCLEOTIDE SEQUENCE [LARGE SCALE GENOMIC DNA]</scope>
    <source>
        <strain evidence="9">zdho120</strain>
    </source>
</reference>
<dbReference type="Pfam" id="PF22748">
    <property type="entry name" value="PexRD54_WY"/>
    <property type="match status" value="1"/>
</dbReference>
<dbReference type="Proteomes" id="UP000198211">
    <property type="component" value="Unassembled WGS sequence"/>
</dbReference>
<evidence type="ECO:0000256" key="3">
    <source>
        <dbReference type="ARBA" id="ARBA00010400"/>
    </source>
</evidence>
<keyword evidence="6" id="KW-0843">Virulence</keyword>
<keyword evidence="4" id="KW-0964">Secreted</keyword>